<feature type="domain" description="HD/PDEase" evidence="1">
    <location>
        <begin position="20"/>
        <end position="152"/>
    </location>
</feature>
<dbReference type="Proteomes" id="UP000886833">
    <property type="component" value="Unassembled WGS sequence"/>
</dbReference>
<comment type="caution">
    <text evidence="2">The sequence shown here is derived from an EMBL/GenBank/DDBJ whole genome shotgun (WGS) entry which is preliminary data.</text>
</comment>
<evidence type="ECO:0000259" key="1">
    <source>
        <dbReference type="SMART" id="SM00471"/>
    </source>
</evidence>
<dbReference type="Gene3D" id="1.10.3210.10">
    <property type="entry name" value="Hypothetical protein af1432"/>
    <property type="match status" value="1"/>
</dbReference>
<name>A0A9D1KCZ2_9FIRM</name>
<organism evidence="2 3">
    <name type="scientific">Candidatus Onthousia faecipullorum</name>
    <dbReference type="NCBI Taxonomy" id="2840887"/>
    <lineage>
        <taxon>Bacteria</taxon>
        <taxon>Bacillati</taxon>
        <taxon>Bacillota</taxon>
        <taxon>Bacilli</taxon>
        <taxon>Candidatus Onthousia</taxon>
    </lineage>
</organism>
<dbReference type="SUPFAM" id="SSF109604">
    <property type="entry name" value="HD-domain/PDEase-like"/>
    <property type="match status" value="1"/>
</dbReference>
<dbReference type="InterPro" id="IPR003607">
    <property type="entry name" value="HD/PDEase_dom"/>
</dbReference>
<proteinExistence type="predicted"/>
<sequence>MKLNSKEARELLEKERPNQKDDRWIGHSIRVGDSAGRIAKALQDKGIDVDVDKAITLGYIHDIGKYNGESAGHVMRGYEYLKGKGYDDEYCNICLTHSYLNNDTLCTAGGIPDDIPFRTEFIKNHEYTIEEKIINLCDLMCPQSGIVYTIDKRLIDIMIRRGAYSNTQYHIKETYKLKEYFDNLLGYNLYDLFPEIKDNL</sequence>
<gene>
    <name evidence="2" type="ORF">IAB59_05305</name>
</gene>
<reference evidence="2" key="2">
    <citation type="journal article" date="2021" name="PeerJ">
        <title>Extensive microbial diversity within the chicken gut microbiome revealed by metagenomics and culture.</title>
        <authorList>
            <person name="Gilroy R."/>
            <person name="Ravi A."/>
            <person name="Getino M."/>
            <person name="Pursley I."/>
            <person name="Horton D.L."/>
            <person name="Alikhan N.F."/>
            <person name="Baker D."/>
            <person name="Gharbi K."/>
            <person name="Hall N."/>
            <person name="Watson M."/>
            <person name="Adriaenssens E.M."/>
            <person name="Foster-Nyarko E."/>
            <person name="Jarju S."/>
            <person name="Secka A."/>
            <person name="Antonio M."/>
            <person name="Oren A."/>
            <person name="Chaudhuri R.R."/>
            <person name="La Ragione R."/>
            <person name="Hildebrand F."/>
            <person name="Pallen M.J."/>
        </authorList>
    </citation>
    <scope>NUCLEOTIDE SEQUENCE</scope>
    <source>
        <strain evidence="2">CHK195-26880</strain>
    </source>
</reference>
<reference evidence="2" key="1">
    <citation type="submission" date="2020-10" db="EMBL/GenBank/DDBJ databases">
        <authorList>
            <person name="Gilroy R."/>
        </authorList>
    </citation>
    <scope>NUCLEOTIDE SEQUENCE</scope>
    <source>
        <strain evidence="2">CHK195-26880</strain>
    </source>
</reference>
<evidence type="ECO:0000313" key="2">
    <source>
        <dbReference type="EMBL" id="HIT37872.1"/>
    </source>
</evidence>
<dbReference type="Pfam" id="PF01966">
    <property type="entry name" value="HD"/>
    <property type="match status" value="1"/>
</dbReference>
<dbReference type="SMART" id="SM00471">
    <property type="entry name" value="HDc"/>
    <property type="match status" value="1"/>
</dbReference>
<evidence type="ECO:0000313" key="3">
    <source>
        <dbReference type="Proteomes" id="UP000886833"/>
    </source>
</evidence>
<dbReference type="InterPro" id="IPR006674">
    <property type="entry name" value="HD_domain"/>
</dbReference>
<dbReference type="AlphaFoldDB" id="A0A9D1KCZ2"/>
<protein>
    <submittedName>
        <fullName evidence="2">HD domain-containing protein</fullName>
    </submittedName>
</protein>
<accession>A0A9D1KCZ2</accession>
<dbReference type="EMBL" id="DVKQ01000066">
    <property type="protein sequence ID" value="HIT37872.1"/>
    <property type="molecule type" value="Genomic_DNA"/>
</dbReference>
<dbReference type="CDD" id="cd00077">
    <property type="entry name" value="HDc"/>
    <property type="match status" value="1"/>
</dbReference>